<accession>A0A9W4WVC6</accession>
<evidence type="ECO:0000313" key="6">
    <source>
        <dbReference type="Proteomes" id="UP001153678"/>
    </source>
</evidence>
<evidence type="ECO:0000259" key="4">
    <source>
        <dbReference type="PROSITE" id="PS50979"/>
    </source>
</evidence>
<evidence type="ECO:0000256" key="2">
    <source>
        <dbReference type="ARBA" id="ARBA00022741"/>
    </source>
</evidence>
<keyword evidence="3" id="KW-0067">ATP-binding</keyword>
<name>A0A9W4WVC6_9GLOM</name>
<evidence type="ECO:0000256" key="3">
    <source>
        <dbReference type="ARBA" id="ARBA00022840"/>
    </source>
</evidence>
<comment type="caution">
    <text evidence="5">The sequence shown here is derived from an EMBL/GenBank/DDBJ whole genome shotgun (WGS) entry which is preliminary data.</text>
</comment>
<keyword evidence="1" id="KW-0436">Ligase</keyword>
<organism evidence="5 6">
    <name type="scientific">Funneliformis geosporum</name>
    <dbReference type="NCBI Taxonomy" id="1117311"/>
    <lineage>
        <taxon>Eukaryota</taxon>
        <taxon>Fungi</taxon>
        <taxon>Fungi incertae sedis</taxon>
        <taxon>Mucoromycota</taxon>
        <taxon>Glomeromycotina</taxon>
        <taxon>Glomeromycetes</taxon>
        <taxon>Glomerales</taxon>
        <taxon>Glomeraceae</taxon>
        <taxon>Funneliformis</taxon>
    </lineage>
</organism>
<dbReference type="GO" id="GO:0005739">
    <property type="term" value="C:mitochondrion"/>
    <property type="evidence" value="ECO:0007669"/>
    <property type="project" value="TreeGrafter"/>
</dbReference>
<dbReference type="InterPro" id="IPR011764">
    <property type="entry name" value="Biotin_carboxylation_dom"/>
</dbReference>
<dbReference type="AlphaFoldDB" id="A0A9W4WVC6"/>
<gene>
    <name evidence="5" type="ORF">FWILDA_LOCUS14163</name>
</gene>
<keyword evidence="6" id="KW-1185">Reference proteome</keyword>
<feature type="domain" description="Biotin carboxylation" evidence="4">
    <location>
        <begin position="1"/>
        <end position="235"/>
    </location>
</feature>
<dbReference type="Pfam" id="PF02786">
    <property type="entry name" value="CPSase_L_D2"/>
    <property type="match status" value="1"/>
</dbReference>
<sequence>MATPEDLKINAEYIRMADQYIEVPAMRSLGDKISSIIAANVPMIDWSVGGGEKGIIKVENQDNFKQAFAQIQGEVPGSLTFITRLAPDAHHLEVQVLAIQYRNAISLFGRDCSGSTSVEAFACGVTFFFVGGVDKENRFDFSDPESLQTQRRPVPKGHVITVRITVENPDAGFKPSSGMSNYLKPKLSKNSFIVGWLDENLTADKPDKMYQNYEVVIMQPPQLQLTIYETKDEQE</sequence>
<dbReference type="EMBL" id="CAMKVN010005928">
    <property type="protein sequence ID" value="CAI2189606.1"/>
    <property type="molecule type" value="Genomic_DNA"/>
</dbReference>
<dbReference type="GO" id="GO:0003989">
    <property type="term" value="F:acetyl-CoA carboxylase activity"/>
    <property type="evidence" value="ECO:0007669"/>
    <property type="project" value="InterPro"/>
</dbReference>
<dbReference type="InterPro" id="IPR049076">
    <property type="entry name" value="ACCA"/>
</dbReference>
<dbReference type="GO" id="GO:0006633">
    <property type="term" value="P:fatty acid biosynthetic process"/>
    <property type="evidence" value="ECO:0007669"/>
    <property type="project" value="TreeGrafter"/>
</dbReference>
<dbReference type="SUPFAM" id="SSF56059">
    <property type="entry name" value="Glutathione synthetase ATP-binding domain-like"/>
    <property type="match status" value="1"/>
</dbReference>
<proteinExistence type="predicted"/>
<dbReference type="Gene3D" id="3.30.470.20">
    <property type="entry name" value="ATP-grasp fold, B domain"/>
    <property type="match status" value="2"/>
</dbReference>
<dbReference type="InterPro" id="IPR005479">
    <property type="entry name" value="CPAse_ATP-bd"/>
</dbReference>
<dbReference type="PANTHER" id="PTHR45728:SF3">
    <property type="entry name" value="ACETYL-COA CARBOXYLASE"/>
    <property type="match status" value="1"/>
</dbReference>
<evidence type="ECO:0000256" key="1">
    <source>
        <dbReference type="ARBA" id="ARBA00022598"/>
    </source>
</evidence>
<dbReference type="Proteomes" id="UP001153678">
    <property type="component" value="Unassembled WGS sequence"/>
</dbReference>
<reference evidence="5" key="1">
    <citation type="submission" date="2022-08" db="EMBL/GenBank/DDBJ databases">
        <authorList>
            <person name="Kallberg Y."/>
            <person name="Tangrot J."/>
            <person name="Rosling A."/>
        </authorList>
    </citation>
    <scope>NUCLEOTIDE SEQUENCE</scope>
    <source>
        <strain evidence="5">Wild A</strain>
    </source>
</reference>
<dbReference type="PANTHER" id="PTHR45728">
    <property type="entry name" value="ACETYL-COA CARBOXYLASE, ISOFORM A"/>
    <property type="match status" value="1"/>
</dbReference>
<protein>
    <submittedName>
        <fullName evidence="5">8485_t:CDS:1</fullName>
    </submittedName>
</protein>
<keyword evidence="2" id="KW-0547">Nucleotide-binding</keyword>
<dbReference type="PROSITE" id="PS50979">
    <property type="entry name" value="BC"/>
    <property type="match status" value="1"/>
</dbReference>
<evidence type="ECO:0000313" key="5">
    <source>
        <dbReference type="EMBL" id="CAI2189606.1"/>
    </source>
</evidence>
<dbReference type="OrthoDB" id="14612at2759"/>
<feature type="non-terminal residue" evidence="5">
    <location>
        <position position="1"/>
    </location>
</feature>
<dbReference type="GO" id="GO:0005524">
    <property type="term" value="F:ATP binding"/>
    <property type="evidence" value="ECO:0007669"/>
    <property type="project" value="UniProtKB-KW"/>
</dbReference>